<reference evidence="1 2" key="1">
    <citation type="submission" date="2023-01" db="EMBL/GenBank/DDBJ databases">
        <title>Novel diversity within Roseofilum (Cyanobacteria; Desertifilaceae) from marine benthic mats with descriptions of four novel species.</title>
        <authorList>
            <person name="Wang Y."/>
            <person name="Berthold D.E."/>
            <person name="Hu J."/>
            <person name="Lefler F.W."/>
            <person name="Laughinghouse H.D. IV."/>
        </authorList>
    </citation>
    <scope>NUCLEOTIDE SEQUENCE [LARGE SCALE GENOMIC DNA]</scope>
    <source>
        <strain evidence="1 2">BLCC-M143</strain>
    </source>
</reference>
<evidence type="ECO:0008006" key="3">
    <source>
        <dbReference type="Google" id="ProtNLM"/>
    </source>
</evidence>
<dbReference type="EMBL" id="JAQOSQ010000003">
    <property type="protein sequence ID" value="MDJ1182477.1"/>
    <property type="molecule type" value="Genomic_DNA"/>
</dbReference>
<dbReference type="SUPFAM" id="SSF53474">
    <property type="entry name" value="alpha/beta-Hydrolases"/>
    <property type="match status" value="1"/>
</dbReference>
<dbReference type="Gene3D" id="3.40.50.1820">
    <property type="entry name" value="alpha/beta hydrolase"/>
    <property type="match status" value="1"/>
</dbReference>
<keyword evidence="2" id="KW-1185">Reference proteome</keyword>
<evidence type="ECO:0000313" key="2">
    <source>
        <dbReference type="Proteomes" id="UP001232992"/>
    </source>
</evidence>
<organism evidence="1 2">
    <name type="scientific">Roseofilum casamattae BLCC-M143</name>
    <dbReference type="NCBI Taxonomy" id="3022442"/>
    <lineage>
        <taxon>Bacteria</taxon>
        <taxon>Bacillati</taxon>
        <taxon>Cyanobacteriota</taxon>
        <taxon>Cyanophyceae</taxon>
        <taxon>Desertifilales</taxon>
        <taxon>Desertifilaceae</taxon>
        <taxon>Roseofilum</taxon>
        <taxon>Roseofilum casamattae</taxon>
    </lineage>
</organism>
<evidence type="ECO:0000313" key="1">
    <source>
        <dbReference type="EMBL" id="MDJ1182477.1"/>
    </source>
</evidence>
<name>A0ABT7BTG8_9CYAN</name>
<dbReference type="RefSeq" id="WP_283757129.1">
    <property type="nucleotide sequence ID" value="NZ_JAQOSQ010000003.1"/>
</dbReference>
<dbReference type="InterPro" id="IPR029058">
    <property type="entry name" value="AB_hydrolase_fold"/>
</dbReference>
<protein>
    <recommendedName>
        <fullName evidence="3">Alpha/beta hydrolase</fullName>
    </recommendedName>
</protein>
<gene>
    <name evidence="1" type="ORF">PMH09_04650</name>
</gene>
<comment type="caution">
    <text evidence="1">The sequence shown here is derived from an EMBL/GenBank/DDBJ whole genome shotgun (WGS) entry which is preliminary data.</text>
</comment>
<sequence length="299" mass="33863">MDNDKMHQAVTAMVQAIANPLRTPLFRRPNEYGMEYEDIFFNAIDGTRLEGWFIPADSHKLLVCNHFGPGNRYGFAGHLDAFSFRGGFEVNFLPKYKALHNAGYNILAYDIRDHGLSASSGTNGFSLLEWRDVLGALRYVQNRPDTRAMTTSLHTMCLGCNSTLIAMAKHPEEFSHIKSMTAIQPVQGRAMIEKSCESMGIDPKAGAELYDRKLRQILGFRLDDYDIMPLASSVTLPTLVLQVRNDASMYSGAIQNFFDTLPNNDKKLIWVDGTPERFHGYTYFSEQPNELIDWFDAHM</sequence>
<proteinExistence type="predicted"/>
<accession>A0ABT7BTG8</accession>
<dbReference type="Proteomes" id="UP001232992">
    <property type="component" value="Unassembled WGS sequence"/>
</dbReference>